<dbReference type="EMBL" id="QFXD01000099">
    <property type="protein sequence ID" value="RDH91739.1"/>
    <property type="molecule type" value="Genomic_DNA"/>
</dbReference>
<dbReference type="PANTHER" id="PTHR30413:SF8">
    <property type="entry name" value="TRANSPORT PERMEASE PROTEIN"/>
    <property type="match status" value="1"/>
</dbReference>
<dbReference type="InterPro" id="IPR047817">
    <property type="entry name" value="ABC2_TM_bact-type"/>
</dbReference>
<dbReference type="GO" id="GO:0015920">
    <property type="term" value="P:lipopolysaccharide transport"/>
    <property type="evidence" value="ECO:0007669"/>
    <property type="project" value="TreeGrafter"/>
</dbReference>
<evidence type="ECO:0000313" key="12">
    <source>
        <dbReference type="Proteomes" id="UP000255508"/>
    </source>
</evidence>
<evidence type="ECO:0000313" key="11">
    <source>
        <dbReference type="EMBL" id="RDH91739.1"/>
    </source>
</evidence>
<feature type="transmembrane region" description="Helical" evidence="9">
    <location>
        <begin position="32"/>
        <end position="52"/>
    </location>
</feature>
<comment type="subcellular location">
    <subcellularLocation>
        <location evidence="1 9">Cell inner membrane</location>
        <topology evidence="1 9">Multi-pass membrane protein</topology>
    </subcellularLocation>
</comment>
<gene>
    <name evidence="11" type="ORF">DIZ79_05300</name>
</gene>
<keyword evidence="4 9" id="KW-1003">Cell membrane</keyword>
<feature type="transmembrane region" description="Helical" evidence="9">
    <location>
        <begin position="144"/>
        <end position="168"/>
    </location>
</feature>
<keyword evidence="7 9" id="KW-1133">Transmembrane helix</keyword>
<dbReference type="GO" id="GO:0043190">
    <property type="term" value="C:ATP-binding cassette (ABC) transporter complex"/>
    <property type="evidence" value="ECO:0007669"/>
    <property type="project" value="InterPro"/>
</dbReference>
<evidence type="ECO:0000256" key="9">
    <source>
        <dbReference type="RuleBase" id="RU361157"/>
    </source>
</evidence>
<evidence type="ECO:0000256" key="6">
    <source>
        <dbReference type="ARBA" id="ARBA00022692"/>
    </source>
</evidence>
<keyword evidence="3 9" id="KW-0813">Transport</keyword>
<feature type="transmembrane region" description="Helical" evidence="9">
    <location>
        <begin position="58"/>
        <end position="77"/>
    </location>
</feature>
<feature type="domain" description="ABC transmembrane type-2" evidence="10">
    <location>
        <begin position="30"/>
        <end position="253"/>
    </location>
</feature>
<reference evidence="11 12" key="1">
    <citation type="journal article" date="2018" name="ISME J.">
        <title>Endosymbiont genomes yield clues of tubeworm success.</title>
        <authorList>
            <person name="Li Y."/>
            <person name="Liles M.R."/>
            <person name="Halanych K.M."/>
        </authorList>
    </citation>
    <scope>NUCLEOTIDE SEQUENCE [LARGE SCALE GENOMIC DNA]</scope>
    <source>
        <strain evidence="11">A1422</strain>
    </source>
</reference>
<organism evidence="11 12">
    <name type="scientific">endosymbiont of Lamellibrachia luymesi</name>
    <dbReference type="NCBI Taxonomy" id="2200907"/>
    <lineage>
        <taxon>Bacteria</taxon>
        <taxon>Pseudomonadati</taxon>
        <taxon>Pseudomonadota</taxon>
        <taxon>Gammaproteobacteria</taxon>
        <taxon>sulfur-oxidizing symbionts</taxon>
    </lineage>
</organism>
<evidence type="ECO:0000256" key="5">
    <source>
        <dbReference type="ARBA" id="ARBA00022519"/>
    </source>
</evidence>
<name>A0A370DYY4_9GAMM</name>
<evidence type="ECO:0000259" key="10">
    <source>
        <dbReference type="PROSITE" id="PS51012"/>
    </source>
</evidence>
<evidence type="ECO:0000256" key="1">
    <source>
        <dbReference type="ARBA" id="ARBA00004429"/>
    </source>
</evidence>
<evidence type="ECO:0000256" key="8">
    <source>
        <dbReference type="ARBA" id="ARBA00023136"/>
    </source>
</evidence>
<dbReference type="InterPro" id="IPR000412">
    <property type="entry name" value="ABC_2_transport"/>
</dbReference>
<evidence type="ECO:0000256" key="4">
    <source>
        <dbReference type="ARBA" id="ARBA00022475"/>
    </source>
</evidence>
<feature type="transmembrane region" description="Helical" evidence="9">
    <location>
        <begin position="232"/>
        <end position="250"/>
    </location>
</feature>
<dbReference type="InterPro" id="IPR013525">
    <property type="entry name" value="ABC2_TM"/>
</dbReference>
<dbReference type="AlphaFoldDB" id="A0A370DYY4"/>
<dbReference type="PRINTS" id="PR00164">
    <property type="entry name" value="ABC2TRNSPORT"/>
</dbReference>
<feature type="transmembrane region" description="Helical" evidence="9">
    <location>
        <begin position="106"/>
        <end position="132"/>
    </location>
</feature>
<keyword evidence="5" id="KW-0997">Cell inner membrane</keyword>
<keyword evidence="8 9" id="KW-0472">Membrane</keyword>
<feature type="transmembrane region" description="Helical" evidence="9">
    <location>
        <begin position="175"/>
        <end position="198"/>
    </location>
</feature>
<comment type="caution">
    <text evidence="11">The sequence shown here is derived from an EMBL/GenBank/DDBJ whole genome shotgun (WGS) entry which is preliminary data.</text>
</comment>
<accession>A0A370DYY4</accession>
<proteinExistence type="inferred from homology"/>
<evidence type="ECO:0000256" key="3">
    <source>
        <dbReference type="ARBA" id="ARBA00022448"/>
    </source>
</evidence>
<evidence type="ECO:0000256" key="7">
    <source>
        <dbReference type="ARBA" id="ARBA00022989"/>
    </source>
</evidence>
<sequence length="260" mass="29775">MLRTPFEIQKAVVFALFVRELKTRFGKYRLGYVWALLEPMAHVIVLSAIWSAMGRSEFSGIPVALFLATGIVPFLFFQKTAGQCMNAIESNRGLFNYRQVRPVDPVLARIILESIVYFASYLMLLFVAGWFLDYDIGVHNLLGLIVVNALLYLLTFGIGLTFSVYGALYPEMMKLVPIFIFRPMYFMSGVIFPLIVIPTEYHHWLLWNPLLHIVGLNHLFFFRGFESGEVNLLFVTLFALVSTTFGLLSYRANWVRMVAT</sequence>
<dbReference type="Proteomes" id="UP000255508">
    <property type="component" value="Unassembled WGS sequence"/>
</dbReference>
<evidence type="ECO:0000256" key="2">
    <source>
        <dbReference type="ARBA" id="ARBA00007783"/>
    </source>
</evidence>
<dbReference type="Pfam" id="PF01061">
    <property type="entry name" value="ABC2_membrane"/>
    <property type="match status" value="1"/>
</dbReference>
<comment type="similarity">
    <text evidence="2 9">Belongs to the ABC-2 integral membrane protein family.</text>
</comment>
<dbReference type="PANTHER" id="PTHR30413">
    <property type="entry name" value="INNER MEMBRANE TRANSPORT PERMEASE"/>
    <property type="match status" value="1"/>
</dbReference>
<dbReference type="GO" id="GO:0140359">
    <property type="term" value="F:ABC-type transporter activity"/>
    <property type="evidence" value="ECO:0007669"/>
    <property type="project" value="InterPro"/>
</dbReference>
<protein>
    <recommendedName>
        <fullName evidence="9">Transport permease protein</fullName>
    </recommendedName>
</protein>
<keyword evidence="6 9" id="KW-0812">Transmembrane</keyword>
<dbReference type="PROSITE" id="PS51012">
    <property type="entry name" value="ABC_TM2"/>
    <property type="match status" value="1"/>
</dbReference>